<feature type="region of interest" description="Disordered" evidence="1">
    <location>
        <begin position="46"/>
        <end position="78"/>
    </location>
</feature>
<proteinExistence type="predicted"/>
<gene>
    <name evidence="2" type="ORF">V5N11_006374</name>
</gene>
<evidence type="ECO:0000313" key="3">
    <source>
        <dbReference type="Proteomes" id="UP001558713"/>
    </source>
</evidence>
<dbReference type="EMBL" id="JBANAX010000786">
    <property type="protein sequence ID" value="KAL1193390.1"/>
    <property type="molecule type" value="Genomic_DNA"/>
</dbReference>
<organism evidence="2 3">
    <name type="scientific">Cardamine amara subsp. amara</name>
    <dbReference type="NCBI Taxonomy" id="228776"/>
    <lineage>
        <taxon>Eukaryota</taxon>
        <taxon>Viridiplantae</taxon>
        <taxon>Streptophyta</taxon>
        <taxon>Embryophyta</taxon>
        <taxon>Tracheophyta</taxon>
        <taxon>Spermatophyta</taxon>
        <taxon>Magnoliopsida</taxon>
        <taxon>eudicotyledons</taxon>
        <taxon>Gunneridae</taxon>
        <taxon>Pentapetalae</taxon>
        <taxon>rosids</taxon>
        <taxon>malvids</taxon>
        <taxon>Brassicales</taxon>
        <taxon>Brassicaceae</taxon>
        <taxon>Cardamineae</taxon>
        <taxon>Cardamine</taxon>
    </lineage>
</organism>
<comment type="caution">
    <text evidence="2">The sequence shown here is derived from an EMBL/GenBank/DDBJ whole genome shotgun (WGS) entry which is preliminary data.</text>
</comment>
<protein>
    <submittedName>
        <fullName evidence="2">Uncharacterized protein</fullName>
    </submittedName>
</protein>
<reference evidence="2 3" key="1">
    <citation type="submission" date="2024-04" db="EMBL/GenBank/DDBJ databases">
        <title>Genome assembly C_amara_ONT_v2.</title>
        <authorList>
            <person name="Yant L."/>
            <person name="Moore C."/>
            <person name="Slenker M."/>
        </authorList>
    </citation>
    <scope>NUCLEOTIDE SEQUENCE [LARGE SCALE GENOMIC DNA]</scope>
    <source>
        <tissue evidence="2">Leaf</tissue>
    </source>
</reference>
<sequence length="112" mass="12656">MSIILTHRYIVRDIHAVPFLTKYGIGFHFYSRNSVLLVHQKVHKRSCSPQKFPLTPSKPSPSKPEVQEKPVQSPTTIKTVPLQNQERELFAGSVTLGAAPSPRHVPIPMFCR</sequence>
<dbReference type="AlphaFoldDB" id="A0ABD1A0V4"/>
<name>A0ABD1A0V4_CARAN</name>
<accession>A0ABD1A0V4</accession>
<evidence type="ECO:0000313" key="2">
    <source>
        <dbReference type="EMBL" id="KAL1193390.1"/>
    </source>
</evidence>
<evidence type="ECO:0000256" key="1">
    <source>
        <dbReference type="SAM" id="MobiDB-lite"/>
    </source>
</evidence>
<dbReference type="Proteomes" id="UP001558713">
    <property type="component" value="Unassembled WGS sequence"/>
</dbReference>
<keyword evidence="3" id="KW-1185">Reference proteome</keyword>